<evidence type="ECO:0000313" key="7">
    <source>
        <dbReference type="Proteomes" id="UP000828537"/>
    </source>
</evidence>
<dbReference type="Pfam" id="PF03044">
    <property type="entry name" value="Herpes_UL16"/>
    <property type="match status" value="1"/>
</dbReference>
<evidence type="ECO:0000256" key="3">
    <source>
        <dbReference type="ARBA" id="ARBA00022844"/>
    </source>
</evidence>
<evidence type="ECO:0000256" key="5">
    <source>
        <dbReference type="ARBA" id="ARBA00023200"/>
    </source>
</evidence>
<keyword evidence="5" id="KW-1035">Host cytoplasm</keyword>
<name>A0ABX6WNP5_9ALPH</name>
<dbReference type="RefSeq" id="YP_010798734.1">
    <property type="nucleotide sequence ID" value="NC_076512.1"/>
</dbReference>
<evidence type="ECO:0000256" key="2">
    <source>
        <dbReference type="ARBA" id="ARBA00022580"/>
    </source>
</evidence>
<dbReference type="GeneID" id="80536988"/>
<keyword evidence="2" id="KW-0920">Virion tegument</keyword>
<organism evidence="6 7">
    <name type="scientific">Bovine alphaherpesvirus 2</name>
    <dbReference type="NCBI Taxonomy" id="10295"/>
    <lineage>
        <taxon>Viruses</taxon>
        <taxon>Duplodnaviria</taxon>
        <taxon>Heunggongvirae</taxon>
        <taxon>Peploviricota</taxon>
        <taxon>Herviviricetes</taxon>
        <taxon>Herpesvirales</taxon>
        <taxon>Orthoherpesviridae</taxon>
        <taxon>Alphaherpesvirinae</taxon>
        <taxon>Simplexvirus</taxon>
        <taxon>Simplexvirus bovinealpha2</taxon>
    </lineage>
</organism>
<proteinExistence type="inferred from homology"/>
<reference evidence="6 7" key="1">
    <citation type="journal article" date="2020" name="Arch.">
        <title>Full genome sequence of bovine alphaherpesvirus 2 (BoHV-2).</title>
        <authorList>
            <person name="Pfaff F."/>
            <person name="Neubauer-Juric A."/>
            <person name="Krebs S."/>
            <person name="Hauser A."/>
            <person name="Singer S."/>
            <person name="Blum H."/>
            <person name="Hoffmann B."/>
        </authorList>
    </citation>
    <scope>NUCLEOTIDE SEQUENCE [LARGE SCALE GENOMIC DNA]</scope>
    <source>
        <strain evidence="6 7">C1Z FZR</strain>
    </source>
</reference>
<keyword evidence="7" id="KW-1185">Reference proteome</keyword>
<dbReference type="InterPro" id="IPR004286">
    <property type="entry name" value="Herpes_UL16/UL94"/>
</dbReference>
<evidence type="ECO:0000313" key="6">
    <source>
        <dbReference type="EMBL" id="QPO25149.1"/>
    </source>
</evidence>
<evidence type="ECO:0000256" key="4">
    <source>
        <dbReference type="ARBA" id="ARBA00022921"/>
    </source>
</evidence>
<accession>A0ABX6WNP5</accession>
<protein>
    <submittedName>
        <fullName evidence="6">Tegument protein UL16</fullName>
    </submittedName>
</protein>
<dbReference type="Proteomes" id="UP000828537">
    <property type="component" value="Segment"/>
</dbReference>
<keyword evidence="3" id="KW-0946">Virion</keyword>
<dbReference type="HAMAP" id="MF_04039">
    <property type="entry name" value="HSV_CEP2"/>
    <property type="match status" value="1"/>
</dbReference>
<dbReference type="EMBL" id="MT862163">
    <property type="protein sequence ID" value="QPO25149.1"/>
    <property type="molecule type" value="Genomic_DNA"/>
</dbReference>
<evidence type="ECO:0000256" key="1">
    <source>
        <dbReference type="ARBA" id="ARBA00022562"/>
    </source>
</evidence>
<keyword evidence="4" id="KW-0426">Late protein</keyword>
<keyword evidence="1" id="KW-1048">Host nucleus</keyword>
<sequence>MQAAGAPRAPGATDVDICDDVATAAVNSLFVWRLIRKDERVKVFRCLTALTELLGRVSLPAEDPERAPFCEVFVYLTRPRAMRLPEGMVYAIFLFNRERRYCAAAKLRGIANPDAPDLFALTFYSMRRAPSPEDSPDPTAETLPREPAMADVTAGHAEPACAPLDPKACCPLGPGAWWHIPERRIYCWMMDESLLSLCPPGWRVGMLGRLVARVCNHESGCEDCMPEPHVDSVNAMWGGHSIADVCPCVAPCAWNKMARRHVPIRGDASLSALLFSDQVDVIVLLGSSRTPKISDRLHEVIGGCYGHDGVPPNEQGWRLYALSPYASVIFATSCPAISRVVYNTDPQ</sequence>
<gene>
    <name evidence="6" type="primary">UL16</name>
</gene>